<dbReference type="InterPro" id="IPR000072">
    <property type="entry name" value="PDGF/VEGF_dom"/>
</dbReference>
<accession>A0A670ZG64</accession>
<dbReference type="GeneTree" id="ENSGT01030000239814"/>
<dbReference type="Pfam" id="PF00341">
    <property type="entry name" value="PDGF"/>
    <property type="match status" value="1"/>
</dbReference>
<dbReference type="OMA" id="ARHQEFV"/>
<dbReference type="Ensembl" id="ENSPTXT00000021891.1">
    <property type="protein sequence ID" value="ENSPTXP00000021241.1"/>
    <property type="gene ID" value="ENSPTXG00000014701.1"/>
</dbReference>
<dbReference type="PANTHER" id="PTHR12025:SF5">
    <property type="entry name" value="VASCULAR ENDOTHELIAL GROWTH FACTOR A, LONG FORM"/>
    <property type="match status" value="1"/>
</dbReference>
<feature type="compositionally biased region" description="Polar residues" evidence="4">
    <location>
        <begin position="147"/>
        <end position="156"/>
    </location>
</feature>
<evidence type="ECO:0000259" key="5">
    <source>
        <dbReference type="PROSITE" id="PS50278"/>
    </source>
</evidence>
<dbReference type="InterPro" id="IPR050507">
    <property type="entry name" value="PDGF/VEGF_growth_factor"/>
</dbReference>
<dbReference type="InterPro" id="IPR029034">
    <property type="entry name" value="Cystine-knot_cytokine"/>
</dbReference>
<dbReference type="GO" id="GO:0050930">
    <property type="term" value="P:induction of positive chemotaxis"/>
    <property type="evidence" value="ECO:0007669"/>
    <property type="project" value="TreeGrafter"/>
</dbReference>
<dbReference type="PANTHER" id="PTHR12025">
    <property type="entry name" value="VASCULAR ENDOTHELIAL GROWTH FACTOR"/>
    <property type="match status" value="1"/>
</dbReference>
<keyword evidence="7" id="KW-1185">Reference proteome</keyword>
<reference evidence="6" key="1">
    <citation type="submission" date="2025-08" db="UniProtKB">
        <authorList>
            <consortium name="Ensembl"/>
        </authorList>
    </citation>
    <scope>IDENTIFICATION</scope>
</reference>
<dbReference type="AlphaFoldDB" id="A0A670ZG64"/>
<dbReference type="GO" id="GO:0045766">
    <property type="term" value="P:positive regulation of angiogenesis"/>
    <property type="evidence" value="ECO:0007669"/>
    <property type="project" value="TreeGrafter"/>
</dbReference>
<dbReference type="GO" id="GO:0016020">
    <property type="term" value="C:membrane"/>
    <property type="evidence" value="ECO:0007669"/>
    <property type="project" value="InterPro"/>
</dbReference>
<dbReference type="GO" id="GO:0048010">
    <property type="term" value="P:vascular endothelial growth factor receptor signaling pathway"/>
    <property type="evidence" value="ECO:0007669"/>
    <property type="project" value="TreeGrafter"/>
</dbReference>
<dbReference type="GO" id="GO:0008083">
    <property type="term" value="F:growth factor activity"/>
    <property type="evidence" value="ECO:0007669"/>
    <property type="project" value="UniProtKB-KW"/>
</dbReference>
<comment type="similarity">
    <text evidence="3">Belongs to the PDGF/VEGF growth factor family.</text>
</comment>
<dbReference type="Gene3D" id="2.10.90.10">
    <property type="entry name" value="Cystine-knot cytokines"/>
    <property type="match status" value="1"/>
</dbReference>
<keyword evidence="2" id="KW-1015">Disulfide bond</keyword>
<dbReference type="SUPFAM" id="SSF57501">
    <property type="entry name" value="Cystine-knot cytokines"/>
    <property type="match status" value="1"/>
</dbReference>
<dbReference type="SMART" id="SM00141">
    <property type="entry name" value="PDGF"/>
    <property type="match status" value="1"/>
</dbReference>
<sequence>MGLGLLRADPQPLELSQGQGAPDPLSPFPRGTCQPREVLVNVHKEPPQGSGHFFKPSCVALQRCAGCCSDEAVQCSAGQKRTVSLQIMLVSSSTQTSQLEKEDFTEHVTCECSCLRTASPRRLFELNSSPPPPAPLQEEPRKRAAESQASLCLSSL</sequence>
<dbReference type="GO" id="GO:0005615">
    <property type="term" value="C:extracellular space"/>
    <property type="evidence" value="ECO:0007669"/>
    <property type="project" value="TreeGrafter"/>
</dbReference>
<evidence type="ECO:0000256" key="2">
    <source>
        <dbReference type="ARBA" id="ARBA00023157"/>
    </source>
</evidence>
<protein>
    <recommendedName>
        <fullName evidence="5">Platelet-derived growth factor (PDGF) family profile domain-containing protein</fullName>
    </recommendedName>
</protein>
<dbReference type="GO" id="GO:0002040">
    <property type="term" value="P:sprouting angiogenesis"/>
    <property type="evidence" value="ECO:0007669"/>
    <property type="project" value="TreeGrafter"/>
</dbReference>
<keyword evidence="1 3" id="KW-0339">Growth factor</keyword>
<dbReference type="GO" id="GO:0038084">
    <property type="term" value="P:vascular endothelial growth factor signaling pathway"/>
    <property type="evidence" value="ECO:0007669"/>
    <property type="project" value="TreeGrafter"/>
</dbReference>
<feature type="domain" description="Platelet-derived growth factor (PDGF) family profile" evidence="5">
    <location>
        <begin position="30"/>
        <end position="117"/>
    </location>
</feature>
<dbReference type="PROSITE" id="PS50278">
    <property type="entry name" value="PDGF_2"/>
    <property type="match status" value="1"/>
</dbReference>
<organism evidence="6 7">
    <name type="scientific">Pseudonaja textilis</name>
    <name type="common">Eastern brown snake</name>
    <dbReference type="NCBI Taxonomy" id="8673"/>
    <lineage>
        <taxon>Eukaryota</taxon>
        <taxon>Metazoa</taxon>
        <taxon>Chordata</taxon>
        <taxon>Craniata</taxon>
        <taxon>Vertebrata</taxon>
        <taxon>Euteleostomi</taxon>
        <taxon>Lepidosauria</taxon>
        <taxon>Squamata</taxon>
        <taxon>Bifurcata</taxon>
        <taxon>Unidentata</taxon>
        <taxon>Episquamata</taxon>
        <taxon>Toxicofera</taxon>
        <taxon>Serpentes</taxon>
        <taxon>Colubroidea</taxon>
        <taxon>Elapidae</taxon>
        <taxon>Hydrophiinae</taxon>
        <taxon>Pseudonaja</taxon>
    </lineage>
</organism>
<reference evidence="6" key="2">
    <citation type="submission" date="2025-09" db="UniProtKB">
        <authorList>
            <consortium name="Ensembl"/>
        </authorList>
    </citation>
    <scope>IDENTIFICATION</scope>
</reference>
<dbReference type="PROSITE" id="PS00249">
    <property type="entry name" value="PDGF_1"/>
    <property type="match status" value="1"/>
</dbReference>
<dbReference type="GO" id="GO:0001666">
    <property type="term" value="P:response to hypoxia"/>
    <property type="evidence" value="ECO:0007669"/>
    <property type="project" value="TreeGrafter"/>
</dbReference>
<evidence type="ECO:0000256" key="3">
    <source>
        <dbReference type="RuleBase" id="RU003818"/>
    </source>
</evidence>
<dbReference type="GO" id="GO:0005172">
    <property type="term" value="F:vascular endothelial growth factor receptor binding"/>
    <property type="evidence" value="ECO:0007669"/>
    <property type="project" value="TreeGrafter"/>
</dbReference>
<dbReference type="GO" id="GO:0060754">
    <property type="term" value="P:positive regulation of mast cell chemotaxis"/>
    <property type="evidence" value="ECO:0007669"/>
    <property type="project" value="TreeGrafter"/>
</dbReference>
<evidence type="ECO:0000256" key="4">
    <source>
        <dbReference type="SAM" id="MobiDB-lite"/>
    </source>
</evidence>
<dbReference type="InterPro" id="IPR023581">
    <property type="entry name" value="PD_growth_factor_CS"/>
</dbReference>
<dbReference type="GO" id="GO:0001938">
    <property type="term" value="P:positive regulation of endothelial cell proliferation"/>
    <property type="evidence" value="ECO:0007669"/>
    <property type="project" value="TreeGrafter"/>
</dbReference>
<feature type="region of interest" description="Disordered" evidence="4">
    <location>
        <begin position="123"/>
        <end position="156"/>
    </location>
</feature>
<evidence type="ECO:0000256" key="1">
    <source>
        <dbReference type="ARBA" id="ARBA00023030"/>
    </source>
</evidence>
<evidence type="ECO:0000313" key="6">
    <source>
        <dbReference type="Ensembl" id="ENSPTXP00000021241.1"/>
    </source>
</evidence>
<evidence type="ECO:0000313" key="7">
    <source>
        <dbReference type="Proteomes" id="UP000472273"/>
    </source>
</evidence>
<name>A0A670ZG64_PSETE</name>
<proteinExistence type="inferred from homology"/>
<dbReference type="Proteomes" id="UP000472273">
    <property type="component" value="Unplaced"/>
</dbReference>
<dbReference type="GO" id="GO:0042056">
    <property type="term" value="F:chemoattractant activity"/>
    <property type="evidence" value="ECO:0007669"/>
    <property type="project" value="TreeGrafter"/>
</dbReference>